<comment type="caution">
    <text evidence="4">The sequence shown here is derived from an EMBL/GenBank/DDBJ whole genome shotgun (WGS) entry which is preliminary data.</text>
</comment>
<dbReference type="Pfam" id="PF13464">
    <property type="entry name" value="RodZ_C"/>
    <property type="match status" value="1"/>
</dbReference>
<dbReference type="SMART" id="SM00530">
    <property type="entry name" value="HTH_XRE"/>
    <property type="match status" value="1"/>
</dbReference>
<dbReference type="PANTHER" id="PTHR34475:SF1">
    <property type="entry name" value="CYTOSKELETON PROTEIN RODZ"/>
    <property type="match status" value="1"/>
</dbReference>
<evidence type="ECO:0000313" key="4">
    <source>
        <dbReference type="EMBL" id="MCT2559485.1"/>
    </source>
</evidence>
<keyword evidence="2" id="KW-1133">Transmembrane helix</keyword>
<evidence type="ECO:0000259" key="3">
    <source>
        <dbReference type="SMART" id="SM00530"/>
    </source>
</evidence>
<dbReference type="AlphaFoldDB" id="A0A9X3AA27"/>
<accession>A0A9X3AA27</accession>
<feature type="domain" description="HTH cro/C1-type" evidence="3">
    <location>
        <begin position="20"/>
        <end position="76"/>
    </location>
</feature>
<evidence type="ECO:0000256" key="1">
    <source>
        <dbReference type="SAM" id="MobiDB-lite"/>
    </source>
</evidence>
<evidence type="ECO:0000256" key="2">
    <source>
        <dbReference type="SAM" id="Phobius"/>
    </source>
</evidence>
<dbReference type="EMBL" id="JAOAMV010000005">
    <property type="protein sequence ID" value="MCT2559485.1"/>
    <property type="molecule type" value="Genomic_DNA"/>
</dbReference>
<feature type="region of interest" description="Disordered" evidence="1">
    <location>
        <begin position="264"/>
        <end position="291"/>
    </location>
</feature>
<dbReference type="RefSeq" id="WP_259962382.1">
    <property type="nucleotide sequence ID" value="NZ_JAOAMV010000005.1"/>
</dbReference>
<dbReference type="InterPro" id="IPR001387">
    <property type="entry name" value="Cro/C1-type_HTH"/>
</dbReference>
<dbReference type="GO" id="GO:0003677">
    <property type="term" value="F:DNA binding"/>
    <property type="evidence" value="ECO:0007669"/>
    <property type="project" value="InterPro"/>
</dbReference>
<dbReference type="InterPro" id="IPR010982">
    <property type="entry name" value="Lambda_DNA-bd_dom_sf"/>
</dbReference>
<name>A0A9X3AA27_9SPHN</name>
<dbReference type="Pfam" id="PF13413">
    <property type="entry name" value="HTH_25"/>
    <property type="match status" value="1"/>
</dbReference>
<reference evidence="4" key="1">
    <citation type="submission" date="2022-09" db="EMBL/GenBank/DDBJ databases">
        <title>The genome sequence of Tsuneonella sp. YG55.</title>
        <authorList>
            <person name="Liu Y."/>
        </authorList>
    </citation>
    <scope>NUCLEOTIDE SEQUENCE</scope>
    <source>
        <strain evidence="4">YG55</strain>
    </source>
</reference>
<dbReference type="CDD" id="cd00093">
    <property type="entry name" value="HTH_XRE"/>
    <property type="match status" value="1"/>
</dbReference>
<keyword evidence="2" id="KW-0472">Membrane</keyword>
<feature type="compositionally biased region" description="Low complexity" evidence="1">
    <location>
        <begin position="270"/>
        <end position="291"/>
    </location>
</feature>
<gene>
    <name evidence="4" type="ORF">N0B51_10895</name>
</gene>
<evidence type="ECO:0000313" key="5">
    <source>
        <dbReference type="Proteomes" id="UP001142648"/>
    </source>
</evidence>
<keyword evidence="2" id="KW-0812">Transmembrane</keyword>
<sequence length="291" mass="30317">MEMETGSLDEQLPLHGVGDKLRMAREEAGMTLAQLAAETRIPQRHLEVIEAGDWNELPARTYATGFARTYAKAVGLDPRKTVDEVRAELAASEPGDRMRGSGFEPGDPARVPSRGLALFSLFAVIVLLVGGFMFYTRVLAPGAGPGSLLDQQRAAERQAAAAVPAASAPPVAAPTGGPVIFTALEEGVWVKFYDASGSQLMQKQMAKGETYTVPADADGPQVWTGRPDAFAITVGGRPVPKLADTDTVMKDVPVTAEALLARTSDAAPRASGPVTSATASATAGAQDTAGT</sequence>
<dbReference type="Gene3D" id="1.10.260.40">
    <property type="entry name" value="lambda repressor-like DNA-binding domains"/>
    <property type="match status" value="1"/>
</dbReference>
<organism evidence="4 5">
    <name type="scientific">Tsuneonella litorea</name>
    <dbReference type="NCBI Taxonomy" id="2976475"/>
    <lineage>
        <taxon>Bacteria</taxon>
        <taxon>Pseudomonadati</taxon>
        <taxon>Pseudomonadota</taxon>
        <taxon>Alphaproteobacteria</taxon>
        <taxon>Sphingomonadales</taxon>
        <taxon>Erythrobacteraceae</taxon>
        <taxon>Tsuneonella</taxon>
    </lineage>
</organism>
<proteinExistence type="predicted"/>
<dbReference type="InterPro" id="IPR050400">
    <property type="entry name" value="Bact_Cytoskel_RodZ"/>
</dbReference>
<protein>
    <submittedName>
        <fullName evidence="4">Helix-turn-helix domain-containing protein</fullName>
    </submittedName>
</protein>
<dbReference type="SUPFAM" id="SSF47413">
    <property type="entry name" value="lambda repressor-like DNA-binding domains"/>
    <property type="match status" value="1"/>
</dbReference>
<feature type="transmembrane region" description="Helical" evidence="2">
    <location>
        <begin position="116"/>
        <end position="135"/>
    </location>
</feature>
<dbReference type="InterPro" id="IPR025194">
    <property type="entry name" value="RodZ-like_C"/>
</dbReference>
<dbReference type="Proteomes" id="UP001142648">
    <property type="component" value="Unassembled WGS sequence"/>
</dbReference>
<keyword evidence="5" id="KW-1185">Reference proteome</keyword>
<dbReference type="PANTHER" id="PTHR34475">
    <property type="match status" value="1"/>
</dbReference>